<feature type="binding site" evidence="3">
    <location>
        <position position="164"/>
    </location>
    <ligand>
        <name>dCTP</name>
        <dbReference type="ChEBI" id="CHEBI:61481"/>
    </ligand>
</feature>
<organism evidence="4 5">
    <name type="scientific">Halalkalibacter oceani</name>
    <dbReference type="NCBI Taxonomy" id="1653776"/>
    <lineage>
        <taxon>Bacteria</taxon>
        <taxon>Bacillati</taxon>
        <taxon>Bacillota</taxon>
        <taxon>Bacilli</taxon>
        <taxon>Bacillales</taxon>
        <taxon>Bacillaceae</taxon>
        <taxon>Halalkalibacter</taxon>
    </lineage>
</organism>
<dbReference type="GO" id="GO:0033973">
    <property type="term" value="F:dCTP deaminase (dUMP-forming) activity"/>
    <property type="evidence" value="ECO:0007669"/>
    <property type="project" value="UniProtKB-UniRule"/>
</dbReference>
<evidence type="ECO:0000256" key="2">
    <source>
        <dbReference type="ARBA" id="ARBA00023080"/>
    </source>
</evidence>
<dbReference type="Pfam" id="PF22769">
    <property type="entry name" value="DCD"/>
    <property type="match status" value="1"/>
</dbReference>
<comment type="catalytic activity">
    <reaction evidence="3">
        <text>dCTP + 2 H2O = dUMP + NH4(+) + diphosphate</text>
        <dbReference type="Rhea" id="RHEA:19205"/>
        <dbReference type="ChEBI" id="CHEBI:15377"/>
        <dbReference type="ChEBI" id="CHEBI:28938"/>
        <dbReference type="ChEBI" id="CHEBI:33019"/>
        <dbReference type="ChEBI" id="CHEBI:61481"/>
        <dbReference type="ChEBI" id="CHEBI:246422"/>
        <dbReference type="EC" id="3.5.4.30"/>
    </reaction>
</comment>
<dbReference type="Gene3D" id="2.70.40.10">
    <property type="match status" value="1"/>
</dbReference>
<comment type="similarity">
    <text evidence="3">Belongs to the dCTP deaminase family.</text>
</comment>
<accession>A0A9X2DRN4</accession>
<gene>
    <name evidence="3 4" type="primary">dcd</name>
    <name evidence="4" type="ORF">M3202_07480</name>
</gene>
<dbReference type="PANTHER" id="PTHR42680">
    <property type="entry name" value="DCTP DEAMINASE"/>
    <property type="match status" value="1"/>
</dbReference>
<dbReference type="GO" id="GO:0006226">
    <property type="term" value="P:dUMP biosynthetic process"/>
    <property type="evidence" value="ECO:0007669"/>
    <property type="project" value="UniProtKB-UniRule"/>
</dbReference>
<comment type="caution">
    <text evidence="4">The sequence shown here is derived from an EMBL/GenBank/DDBJ whole genome shotgun (WGS) entry which is preliminary data.</text>
</comment>
<keyword evidence="1 3" id="KW-0378">Hydrolase</keyword>
<protein>
    <recommendedName>
        <fullName evidence="3">dCTP deaminase, dUMP-forming</fullName>
        <ecNumber evidence="3">3.5.4.30</ecNumber>
    </recommendedName>
    <alternativeName>
        <fullName evidence="3">Bifunctional dCTP deaminase:dUTPase</fullName>
    </alternativeName>
    <alternativeName>
        <fullName evidence="3">DCD-DUT</fullName>
    </alternativeName>
</protein>
<feature type="active site" description="Proton donor/acceptor" evidence="3">
    <location>
        <position position="125"/>
    </location>
</feature>
<dbReference type="EC" id="3.5.4.30" evidence="3"/>
<dbReference type="InterPro" id="IPR036157">
    <property type="entry name" value="dUTPase-like_sf"/>
</dbReference>
<comment type="subunit">
    <text evidence="3">Homotrimer.</text>
</comment>
<sequence length="176" mass="19243">MILTGKSIFEKIKQNEITIAPINDKQIQPASIDLRLSDHFLTIDGHKESLITLDTPISYREITADNGTLILPAHSFILATTIETITLPPYLTAFVEGRSSIGRLGLFIQNAGWVDPGFSGQITLELFNASELPIKLSVGRRICQIVIAEVNGQADPYKGKYLGQTGATGSAIYRDQ</sequence>
<keyword evidence="5" id="KW-1185">Reference proteome</keyword>
<dbReference type="GO" id="GO:0015949">
    <property type="term" value="P:nucleobase-containing small molecule interconversion"/>
    <property type="evidence" value="ECO:0007669"/>
    <property type="project" value="TreeGrafter"/>
</dbReference>
<evidence type="ECO:0000313" key="4">
    <source>
        <dbReference type="EMBL" id="MCM3713923.1"/>
    </source>
</evidence>
<evidence type="ECO:0000256" key="1">
    <source>
        <dbReference type="ARBA" id="ARBA00022801"/>
    </source>
</evidence>
<evidence type="ECO:0000313" key="5">
    <source>
        <dbReference type="Proteomes" id="UP001139179"/>
    </source>
</evidence>
<feature type="site" description="Important for bifunctional activity" evidence="3">
    <location>
        <begin position="112"/>
        <end position="113"/>
    </location>
</feature>
<feature type="binding site" evidence="3">
    <location>
        <position position="160"/>
    </location>
    <ligand>
        <name>dCTP</name>
        <dbReference type="ChEBI" id="CHEBI:61481"/>
    </ligand>
</feature>
<dbReference type="SUPFAM" id="SSF51283">
    <property type="entry name" value="dUTPase-like"/>
    <property type="match status" value="1"/>
</dbReference>
<evidence type="ECO:0000256" key="3">
    <source>
        <dbReference type="HAMAP-Rule" id="MF_00146"/>
    </source>
</evidence>
<dbReference type="EMBL" id="JAMBOL010000004">
    <property type="protein sequence ID" value="MCM3713923.1"/>
    <property type="molecule type" value="Genomic_DNA"/>
</dbReference>
<comment type="function">
    <text evidence="3">Bifunctional enzyme that catalyzes both the deamination of dCTP to dUTP and the hydrolysis of dUTP to dUMP without releasing the toxic dUTP intermediate.</text>
</comment>
<keyword evidence="3" id="KW-0547">Nucleotide-binding</keyword>
<dbReference type="NCBIfam" id="TIGR02274">
    <property type="entry name" value="dCTP_deam"/>
    <property type="match status" value="1"/>
</dbReference>
<feature type="binding site" evidence="3">
    <location>
        <position position="115"/>
    </location>
    <ligand>
        <name>dCTP</name>
        <dbReference type="ChEBI" id="CHEBI:61481"/>
    </ligand>
</feature>
<dbReference type="HAMAP" id="MF_00146">
    <property type="entry name" value="dCTP_deaminase"/>
    <property type="match status" value="1"/>
</dbReference>
<keyword evidence="2 3" id="KW-0546">Nucleotide metabolism</keyword>
<dbReference type="Proteomes" id="UP001139179">
    <property type="component" value="Unassembled WGS sequence"/>
</dbReference>
<dbReference type="GO" id="GO:0008829">
    <property type="term" value="F:dCTP deaminase activity"/>
    <property type="evidence" value="ECO:0007669"/>
    <property type="project" value="InterPro"/>
</dbReference>
<feature type="binding site" evidence="3">
    <location>
        <begin position="98"/>
        <end position="103"/>
    </location>
    <ligand>
        <name>dCTP</name>
        <dbReference type="ChEBI" id="CHEBI:61481"/>
    </ligand>
</feature>
<dbReference type="InterPro" id="IPR011962">
    <property type="entry name" value="dCTP_deaminase"/>
</dbReference>
<dbReference type="CDD" id="cd07557">
    <property type="entry name" value="trimeric_dUTPase"/>
    <property type="match status" value="1"/>
</dbReference>
<feature type="binding site" evidence="3">
    <location>
        <begin position="123"/>
        <end position="125"/>
    </location>
    <ligand>
        <name>dCTP</name>
        <dbReference type="ChEBI" id="CHEBI:61481"/>
    </ligand>
</feature>
<reference evidence="4" key="1">
    <citation type="submission" date="2022-05" db="EMBL/GenBank/DDBJ databases">
        <title>Comparative Genomics of Spacecraft Associated Microbes.</title>
        <authorList>
            <person name="Tran M.T."/>
            <person name="Wright A."/>
            <person name="Seuylemezian A."/>
            <person name="Eisen J."/>
            <person name="Coil D."/>
        </authorList>
    </citation>
    <scope>NUCLEOTIDE SEQUENCE</scope>
    <source>
        <strain evidence="4">214.1.1</strain>
    </source>
</reference>
<comment type="pathway">
    <text evidence="3">Pyrimidine metabolism; dUMP biosynthesis; dUMP from dCTP: step 1/1.</text>
</comment>
<dbReference type="GO" id="GO:0000166">
    <property type="term" value="F:nucleotide binding"/>
    <property type="evidence" value="ECO:0007669"/>
    <property type="project" value="UniProtKB-KW"/>
</dbReference>
<name>A0A9X2DRN4_9BACI</name>
<dbReference type="RefSeq" id="WP_251222803.1">
    <property type="nucleotide sequence ID" value="NZ_JAMBOL010000004.1"/>
</dbReference>
<dbReference type="InterPro" id="IPR033704">
    <property type="entry name" value="dUTPase_trimeric"/>
</dbReference>
<feature type="binding site" evidence="3">
    <location>
        <position position="144"/>
    </location>
    <ligand>
        <name>dCTP</name>
        <dbReference type="ChEBI" id="CHEBI:61481"/>
    </ligand>
</feature>
<proteinExistence type="inferred from homology"/>
<dbReference type="PANTHER" id="PTHR42680:SF3">
    <property type="entry name" value="DCTP DEAMINASE"/>
    <property type="match status" value="1"/>
</dbReference>
<dbReference type="AlphaFoldDB" id="A0A9X2DRN4"/>
<dbReference type="GO" id="GO:0006229">
    <property type="term" value="P:dUTP biosynthetic process"/>
    <property type="evidence" value="ECO:0007669"/>
    <property type="project" value="InterPro"/>
</dbReference>
<feature type="binding site" evidence="3">
    <location>
        <position position="157"/>
    </location>
    <ligand>
        <name>dCTP</name>
        <dbReference type="ChEBI" id="CHEBI:61481"/>
    </ligand>
</feature>